<feature type="region of interest" description="Disordered" evidence="1">
    <location>
        <begin position="45"/>
        <end position="128"/>
    </location>
</feature>
<comment type="caution">
    <text evidence="2">The sequence shown here is derived from an EMBL/GenBank/DDBJ whole genome shotgun (WGS) entry which is preliminary data.</text>
</comment>
<feature type="compositionally biased region" description="Pro residues" evidence="1">
    <location>
        <begin position="67"/>
        <end position="79"/>
    </location>
</feature>
<sequence length="239" mass="25842">MVGDRAEGIGMDDGDFVDGIVESSMRSLFPQLQADYQRELRSALSVAIRQSRGQPVATPGPERRPTPSEPAPAAPPPPTVARALGQKAQALRRAGAAQEAEAAPGGATAPSRRRARGGSENEAFEAGGSRFEAAGSGFEVFGRRRRFSAVFRPRDARQQLRLAEGVLGVPGSSRTAAGDPSYDPKATFDGAPGWKWEGEGLLRRRRGFSHKPSRLLRSVPCRRGRLRKLLRRPGDFRAF</sequence>
<gene>
    <name evidence="2" type="ORF">PCOR1329_LOCUS76064</name>
</gene>
<evidence type="ECO:0000313" key="3">
    <source>
        <dbReference type="Proteomes" id="UP001189429"/>
    </source>
</evidence>
<reference evidence="2" key="1">
    <citation type="submission" date="2023-10" db="EMBL/GenBank/DDBJ databases">
        <authorList>
            <person name="Chen Y."/>
            <person name="Shah S."/>
            <person name="Dougan E. K."/>
            <person name="Thang M."/>
            <person name="Chan C."/>
        </authorList>
    </citation>
    <scope>NUCLEOTIDE SEQUENCE [LARGE SCALE GENOMIC DNA]</scope>
</reference>
<evidence type="ECO:0000256" key="1">
    <source>
        <dbReference type="SAM" id="MobiDB-lite"/>
    </source>
</evidence>
<name>A0ABN9XI82_9DINO</name>
<dbReference type="EMBL" id="CAUYUJ010020426">
    <property type="protein sequence ID" value="CAK0898078.1"/>
    <property type="molecule type" value="Genomic_DNA"/>
</dbReference>
<dbReference type="Proteomes" id="UP001189429">
    <property type="component" value="Unassembled WGS sequence"/>
</dbReference>
<protein>
    <submittedName>
        <fullName evidence="2">Uncharacterized protein</fullName>
    </submittedName>
</protein>
<evidence type="ECO:0000313" key="2">
    <source>
        <dbReference type="EMBL" id="CAK0898078.1"/>
    </source>
</evidence>
<keyword evidence="3" id="KW-1185">Reference proteome</keyword>
<proteinExistence type="predicted"/>
<accession>A0ABN9XI82</accession>
<organism evidence="2 3">
    <name type="scientific">Prorocentrum cordatum</name>
    <dbReference type="NCBI Taxonomy" id="2364126"/>
    <lineage>
        <taxon>Eukaryota</taxon>
        <taxon>Sar</taxon>
        <taxon>Alveolata</taxon>
        <taxon>Dinophyceae</taxon>
        <taxon>Prorocentrales</taxon>
        <taxon>Prorocentraceae</taxon>
        <taxon>Prorocentrum</taxon>
    </lineage>
</organism>
<feature type="compositionally biased region" description="Low complexity" evidence="1">
    <location>
        <begin position="80"/>
        <end position="110"/>
    </location>
</feature>
<feature type="region of interest" description="Disordered" evidence="1">
    <location>
        <begin position="170"/>
        <end position="189"/>
    </location>
</feature>